<keyword evidence="4" id="KW-1185">Reference proteome</keyword>
<dbReference type="EMBL" id="ABJB010376015">
    <property type="status" value="NOT_ANNOTATED_CDS"/>
    <property type="molecule type" value="Genomic_DNA"/>
</dbReference>
<reference evidence="3" key="2">
    <citation type="submission" date="2020-05" db="UniProtKB">
        <authorList>
            <consortium name="EnsemblMetazoa"/>
        </authorList>
    </citation>
    <scope>IDENTIFICATION</scope>
    <source>
        <strain evidence="3">wikel</strain>
    </source>
</reference>
<evidence type="ECO:0000313" key="3">
    <source>
        <dbReference type="EnsemblMetazoa" id="ISCW020678-PA"/>
    </source>
</evidence>
<feature type="compositionally biased region" description="Basic residues" evidence="1">
    <location>
        <begin position="48"/>
        <end position="57"/>
    </location>
</feature>
<dbReference type="InParanoid" id="B7Q1X9"/>
<dbReference type="AlphaFoldDB" id="B7Q1X9"/>
<protein>
    <submittedName>
        <fullName evidence="2 3">Uncharacterized protein</fullName>
    </submittedName>
</protein>
<organism>
    <name type="scientific">Ixodes scapularis</name>
    <name type="common">Black-legged tick</name>
    <name type="synonym">Deer tick</name>
    <dbReference type="NCBI Taxonomy" id="6945"/>
    <lineage>
        <taxon>Eukaryota</taxon>
        <taxon>Metazoa</taxon>
        <taxon>Ecdysozoa</taxon>
        <taxon>Arthropoda</taxon>
        <taxon>Chelicerata</taxon>
        <taxon>Arachnida</taxon>
        <taxon>Acari</taxon>
        <taxon>Parasitiformes</taxon>
        <taxon>Ixodida</taxon>
        <taxon>Ixodoidea</taxon>
        <taxon>Ixodidae</taxon>
        <taxon>Ixodinae</taxon>
        <taxon>Ixodes</taxon>
    </lineage>
</organism>
<feature type="non-terminal residue" evidence="2">
    <location>
        <position position="57"/>
    </location>
</feature>
<evidence type="ECO:0000313" key="4">
    <source>
        <dbReference type="Proteomes" id="UP000001555"/>
    </source>
</evidence>
<reference evidence="2 4" key="1">
    <citation type="submission" date="2008-03" db="EMBL/GenBank/DDBJ databases">
        <title>Annotation of Ixodes scapularis.</title>
        <authorList>
            <consortium name="Ixodes scapularis Genome Project Consortium"/>
            <person name="Caler E."/>
            <person name="Hannick L.I."/>
            <person name="Bidwell S."/>
            <person name="Joardar V."/>
            <person name="Thiagarajan M."/>
            <person name="Amedeo P."/>
            <person name="Galinsky K.J."/>
            <person name="Schobel S."/>
            <person name="Inman J."/>
            <person name="Hostetler J."/>
            <person name="Miller J."/>
            <person name="Hammond M."/>
            <person name="Megy K."/>
            <person name="Lawson D."/>
            <person name="Kodira C."/>
            <person name="Sutton G."/>
            <person name="Meyer J."/>
            <person name="Hill C.A."/>
            <person name="Birren B."/>
            <person name="Nene V."/>
            <person name="Collins F."/>
            <person name="Alarcon-Chaidez F."/>
            <person name="Wikel S."/>
            <person name="Strausberg R."/>
        </authorList>
    </citation>
    <scope>NUCLEOTIDE SEQUENCE [LARGE SCALE GENOMIC DNA]</scope>
    <source>
        <strain evidence="4">Wikel</strain>
        <strain evidence="2">Wikel colony</strain>
    </source>
</reference>
<dbReference type="PaxDb" id="6945-B7Q1X9"/>
<dbReference type="EMBL" id="DS840083">
    <property type="protein sequence ID" value="EEC12851.1"/>
    <property type="molecule type" value="Genomic_DNA"/>
</dbReference>
<dbReference type="Proteomes" id="UP000001555">
    <property type="component" value="Unassembled WGS sequence"/>
</dbReference>
<feature type="non-terminal residue" evidence="2">
    <location>
        <position position="1"/>
    </location>
</feature>
<feature type="region of interest" description="Disordered" evidence="1">
    <location>
        <begin position="1"/>
        <end position="57"/>
    </location>
</feature>
<evidence type="ECO:0000313" key="2">
    <source>
        <dbReference type="EMBL" id="EEC12851.1"/>
    </source>
</evidence>
<gene>
    <name evidence="2" type="ORF">IscW_ISCW020678</name>
</gene>
<sequence length="57" mass="6823">RRSRPLPTHVFPHTTILRPPPPPTRTQPHIRMRAYPYKDTSDVSPNPRKVHRRIQHQ</sequence>
<evidence type="ECO:0000256" key="1">
    <source>
        <dbReference type="SAM" id="MobiDB-lite"/>
    </source>
</evidence>
<name>B7Q1X9_IXOSC</name>
<proteinExistence type="predicted"/>
<dbReference type="HOGENOM" id="CLU_3002418_0_0_1"/>
<dbReference type="EnsemblMetazoa" id="ISCW020678-RA">
    <property type="protein sequence ID" value="ISCW020678-PA"/>
    <property type="gene ID" value="ISCW020678"/>
</dbReference>
<dbReference type="VEuPathDB" id="VectorBase:ISCW020678"/>
<accession>B7Q1X9</accession>